<evidence type="ECO:0000256" key="6">
    <source>
        <dbReference type="ARBA" id="ARBA00022968"/>
    </source>
</evidence>
<dbReference type="OrthoDB" id="10012881at2759"/>
<keyword evidence="9 10" id="KW-1015">Disulfide bond</keyword>
<dbReference type="PROSITE" id="PS00135">
    <property type="entry name" value="TRYPSIN_SER"/>
    <property type="match status" value="2"/>
</dbReference>
<evidence type="ECO:0000256" key="10">
    <source>
        <dbReference type="PROSITE-ProRule" id="PRU00124"/>
    </source>
</evidence>
<evidence type="ECO:0000256" key="9">
    <source>
        <dbReference type="ARBA" id="ARBA00023157"/>
    </source>
</evidence>
<accession>A0A1L8HMU1</accession>
<dbReference type="Gene3D" id="2.40.10.10">
    <property type="entry name" value="Trypsin-like serine proteases"/>
    <property type="match status" value="5"/>
</dbReference>
<evidence type="ECO:0000256" key="2">
    <source>
        <dbReference type="ARBA" id="ARBA00022670"/>
    </source>
</evidence>
<dbReference type="PROSITE" id="PS50024">
    <property type="entry name" value="SEA"/>
    <property type="match status" value="1"/>
</dbReference>
<dbReference type="RefSeq" id="XP_018098995.1">
    <property type="nucleotide sequence ID" value="XM_018243506.2"/>
</dbReference>
<keyword evidence="5" id="KW-0720">Serine protease</keyword>
<dbReference type="Bgee" id="108706794">
    <property type="expression patterns" value="Expressed in internal ear and 9 other cell types or tissues"/>
</dbReference>
<keyword evidence="2 14" id="KW-0645">Protease</keyword>
<evidence type="ECO:0000313" key="14">
    <source>
        <dbReference type="RefSeq" id="XP_018098995.1"/>
    </source>
</evidence>
<feature type="region of interest" description="Disordered" evidence="11">
    <location>
        <begin position="806"/>
        <end position="848"/>
    </location>
</feature>
<evidence type="ECO:0000256" key="3">
    <source>
        <dbReference type="ARBA" id="ARBA00022692"/>
    </source>
</evidence>
<dbReference type="InterPro" id="IPR000082">
    <property type="entry name" value="SEA_dom"/>
</dbReference>
<dbReference type="CTD" id="108706794"/>
<dbReference type="Pfam" id="PF00089">
    <property type="entry name" value="Trypsin"/>
    <property type="match status" value="3"/>
</dbReference>
<keyword evidence="3 12" id="KW-0812">Transmembrane</keyword>
<protein>
    <submittedName>
        <fullName evidence="14">Transmembrane protease serine 9</fullName>
    </submittedName>
</protein>
<feature type="disulfide bond" evidence="10">
    <location>
        <begin position="873"/>
        <end position="885"/>
    </location>
</feature>
<evidence type="ECO:0000313" key="15">
    <source>
        <dbReference type="Xenbase" id="XB-GENE-17336049"/>
    </source>
</evidence>
<dbReference type="InterPro" id="IPR002172">
    <property type="entry name" value="LDrepeatLR_classA_rpt"/>
</dbReference>
<dbReference type="SMART" id="SM00020">
    <property type="entry name" value="Tryp_SPc"/>
    <property type="match status" value="3"/>
</dbReference>
<feature type="disulfide bond" evidence="10">
    <location>
        <begin position="207"/>
        <end position="222"/>
    </location>
</feature>
<dbReference type="PROSITE" id="PS00134">
    <property type="entry name" value="TRYPSIN_HIS"/>
    <property type="match status" value="3"/>
</dbReference>
<dbReference type="CDD" id="cd00190">
    <property type="entry name" value="Tryp_SPc"/>
    <property type="match status" value="3"/>
</dbReference>
<feature type="disulfide bond" evidence="10">
    <location>
        <begin position="187"/>
        <end position="199"/>
    </location>
</feature>
<evidence type="ECO:0000256" key="11">
    <source>
        <dbReference type="SAM" id="MobiDB-lite"/>
    </source>
</evidence>
<dbReference type="AGR" id="Xenbase:XB-GENE-17336049"/>
<dbReference type="SMART" id="SM00192">
    <property type="entry name" value="LDLa"/>
    <property type="match status" value="2"/>
</dbReference>
<keyword evidence="4" id="KW-0378">Hydrolase</keyword>
<dbReference type="InterPro" id="IPR001314">
    <property type="entry name" value="Peptidase_S1A"/>
</dbReference>
<dbReference type="Pfam" id="PF01390">
    <property type="entry name" value="SEA"/>
    <property type="match status" value="1"/>
</dbReference>
<comment type="subcellular location">
    <subcellularLocation>
        <location evidence="1">Membrane</location>
        <topology evidence="1">Single-pass type II membrane protein</topology>
    </subcellularLocation>
</comment>
<dbReference type="PROSITE" id="PS50068">
    <property type="entry name" value="LDLRA_2"/>
    <property type="match status" value="2"/>
</dbReference>
<evidence type="ECO:0000256" key="4">
    <source>
        <dbReference type="ARBA" id="ARBA00022801"/>
    </source>
</evidence>
<dbReference type="STRING" id="8355.A0A1L8HMU1"/>
<dbReference type="InterPro" id="IPR036364">
    <property type="entry name" value="SEA_dom_sf"/>
</dbReference>
<dbReference type="InterPro" id="IPR018114">
    <property type="entry name" value="TRYPSIN_HIS"/>
</dbReference>
<feature type="disulfide bond" evidence="10">
    <location>
        <begin position="893"/>
        <end position="908"/>
    </location>
</feature>
<dbReference type="CDD" id="cd00112">
    <property type="entry name" value="LDLa"/>
    <property type="match status" value="2"/>
</dbReference>
<dbReference type="InterPro" id="IPR036055">
    <property type="entry name" value="LDL_receptor-like_sf"/>
</dbReference>
<dbReference type="Gene3D" id="4.10.400.10">
    <property type="entry name" value="Low-density Lipoprotein Receptor"/>
    <property type="match status" value="2"/>
</dbReference>
<feature type="compositionally biased region" description="Low complexity" evidence="11">
    <location>
        <begin position="828"/>
        <end position="848"/>
    </location>
</feature>
<dbReference type="PaxDb" id="8355-A0A1L8HMU1"/>
<dbReference type="KEGG" id="xla:108706794"/>
<feature type="compositionally biased region" description="Low complexity" evidence="11">
    <location>
        <begin position="482"/>
        <end position="503"/>
    </location>
</feature>
<comment type="caution">
    <text evidence="10">Lacks conserved residue(s) required for the propagation of feature annotation.</text>
</comment>
<evidence type="ECO:0000256" key="7">
    <source>
        <dbReference type="ARBA" id="ARBA00022989"/>
    </source>
</evidence>
<reference evidence="14" key="1">
    <citation type="submission" date="2025-08" db="UniProtKB">
        <authorList>
            <consortium name="RefSeq"/>
        </authorList>
    </citation>
    <scope>IDENTIFICATION</scope>
    <source>
        <strain evidence="14">J_2021</strain>
        <tissue evidence="14">Erythrocytes</tissue>
    </source>
</reference>
<dbReference type="InterPro" id="IPR033116">
    <property type="entry name" value="TRYPSIN_SER"/>
</dbReference>
<sequence length="1153" mass="126058">MAEKYADNEPVLDVQKADFLGTPCCRWTVASLLLGGVTLSITTALLIMYLTTHSLTMTHTLEVQGLQYDASLQNRTSLYHRSLTNTLQRLLRSSFRNTVAEEIYVECAILQYRQGNESIIAYLKLQFLASGHFPGNEEIEKLLRQGLALFLRGNTIPVPTFGNISSAVLTDNHGLSFNSIDLKSGSCPAHIFACKNTQCIVKQNPECDNIRDCKDGSDEKNCNCGTRPAMQKTNRIVGGSDATKGEFPWQVSLRESNEHFCGATVIGDKWLVSAAHCFNDFQDPAVWVAFIATTSLSGTDSSTVKSTIKNIIKHPSYDPDTADYDVAVLELDSPLKFNKYTQPVCLPDPTHVFPVGKKCIITGWGYLKEDNLVKPEVLQKATVAIMDQSLCNSLYSNVVTERMLCAGYLEGKIDSCQGDSGGPLVCEEPSGKFFLAGIVSWGVGCAEARRPGVYVRVSKIRNWIMNIISSFVALDSQTSLTTTTTTTTTTGGKKTTNAKSTTARPFTKHSTTRAKPAISTLPSKPTQKPFSTIKPQECGSRPGLTKPNKIVGGLDAVRGEIPWQASLKEGSRHFCGATIIGDRWLVSAAHCFNQTKVDQVTAHMGSTSLSGADTIAVKISLKRVIQHPHFNPLTLDFDVAVLELANSLTFNKYVQPVCLPSALQKFPAGWKCMISGWGNIKEGNVSKPEILQKASVGIIDQKICSVLYNFSITERMICAGFLDGKVDSCQGDSGGPLACEESPGIFFLAGIVSWGIGCAQAKKPGVYSRVTKLKDWILDTVAPVLRTTDSGMNLPRSSSLPITATRLSTFQPATSTGRRTTLSRHTMSQTKSTRSTPKSTTKYTSKKTTIAKTSPTALRITEPVRATQRPVPCSASTYKCSNRVCISKPNPECDGIQDCNNGSDEQNCDCGFAPVLPYNKIVGGSGSVRGEWPWQVSLWLRRKEHKCGAVLISDRWLLSAAHCFDIYSDPKLWAAYLGTPFLNGVEGRVEKIFRIHKHPFYNVYTLDNDVALLELPSPVTYTNLIRPICLPDISHIFPEGTRCFITGWGSTKEGGAMSRQLQKASVSIVGDQTCKKFYPIQISPRMMCAGFMQGGVDSCSGDAGGPLACREPSGRWFLAGITSWGYGCARPYFPGVYTRITSIRNWIGQNLRL</sequence>
<dbReference type="GO" id="GO:0016020">
    <property type="term" value="C:membrane"/>
    <property type="evidence" value="ECO:0007669"/>
    <property type="project" value="UniProtKB-SubCell"/>
</dbReference>
<name>A0A1L8HMU1_XENLA</name>
<evidence type="ECO:0000313" key="13">
    <source>
        <dbReference type="Proteomes" id="UP000186698"/>
    </source>
</evidence>
<dbReference type="SUPFAM" id="SSF57424">
    <property type="entry name" value="LDL receptor-like module"/>
    <property type="match status" value="2"/>
</dbReference>
<dbReference type="InterPro" id="IPR043504">
    <property type="entry name" value="Peptidase_S1_PA_chymotrypsin"/>
</dbReference>
<evidence type="ECO:0000256" key="8">
    <source>
        <dbReference type="ARBA" id="ARBA00023136"/>
    </source>
</evidence>
<dbReference type="SUPFAM" id="SSF50494">
    <property type="entry name" value="Trypsin-like serine proteases"/>
    <property type="match status" value="3"/>
</dbReference>
<keyword evidence="8 12" id="KW-0472">Membrane</keyword>
<dbReference type="PANTHER" id="PTHR24252">
    <property type="entry name" value="ACROSIN-RELATED"/>
    <property type="match status" value="1"/>
</dbReference>
<keyword evidence="6" id="KW-0735">Signal-anchor</keyword>
<keyword evidence="13" id="KW-1185">Reference proteome</keyword>
<dbReference type="PANTHER" id="PTHR24252:SF26">
    <property type="entry name" value="TRANSMEMBRANE SERINE PROTEASE 9"/>
    <property type="match status" value="1"/>
</dbReference>
<dbReference type="Proteomes" id="UP000186698">
    <property type="component" value="Chromosome 1S"/>
</dbReference>
<dbReference type="PROSITE" id="PS50240">
    <property type="entry name" value="TRYPSIN_DOM"/>
    <property type="match status" value="3"/>
</dbReference>
<dbReference type="GO" id="GO:0004252">
    <property type="term" value="F:serine-type endopeptidase activity"/>
    <property type="evidence" value="ECO:0007669"/>
    <property type="project" value="InterPro"/>
</dbReference>
<dbReference type="FunFam" id="2.40.10.10:FF:000003">
    <property type="entry name" value="Transmembrane serine protease 3"/>
    <property type="match status" value="3"/>
</dbReference>
<evidence type="ECO:0000256" key="5">
    <source>
        <dbReference type="ARBA" id="ARBA00022825"/>
    </source>
</evidence>
<feature type="transmembrane region" description="Helical" evidence="12">
    <location>
        <begin position="29"/>
        <end position="50"/>
    </location>
</feature>
<dbReference type="InterPro" id="IPR001254">
    <property type="entry name" value="Trypsin_dom"/>
</dbReference>
<proteinExistence type="predicted"/>
<dbReference type="InterPro" id="IPR009003">
    <property type="entry name" value="Peptidase_S1_PA"/>
</dbReference>
<feature type="compositionally biased region" description="Polar residues" evidence="11">
    <location>
        <begin position="806"/>
        <end position="827"/>
    </location>
</feature>
<feature type="compositionally biased region" description="Polar residues" evidence="11">
    <location>
        <begin position="520"/>
        <end position="534"/>
    </location>
</feature>
<dbReference type="Gene3D" id="3.30.70.960">
    <property type="entry name" value="SEA domain"/>
    <property type="match status" value="1"/>
</dbReference>
<dbReference type="AlphaFoldDB" id="A0A1L8HMU1"/>
<dbReference type="GO" id="GO:0006508">
    <property type="term" value="P:proteolysis"/>
    <property type="evidence" value="ECO:0007669"/>
    <property type="project" value="UniProtKB-KW"/>
</dbReference>
<dbReference type="OMA" id="KNRSGVW"/>
<dbReference type="GeneID" id="108706794"/>
<dbReference type="Pfam" id="PF00057">
    <property type="entry name" value="Ldl_recept_a"/>
    <property type="match status" value="2"/>
</dbReference>
<dbReference type="SUPFAM" id="SSF82671">
    <property type="entry name" value="SEA domain"/>
    <property type="match status" value="1"/>
</dbReference>
<evidence type="ECO:0000256" key="12">
    <source>
        <dbReference type="SAM" id="Phobius"/>
    </source>
</evidence>
<feature type="region of interest" description="Disordered" evidence="11">
    <location>
        <begin position="482"/>
        <end position="545"/>
    </location>
</feature>
<gene>
    <name evidence="14 15" type="primary">tmprss9.S</name>
</gene>
<dbReference type="Xenbase" id="XB-GENE-17336049">
    <property type="gene designation" value="tmprss9.S"/>
</dbReference>
<organism evidence="13 14">
    <name type="scientific">Xenopus laevis</name>
    <name type="common">African clawed frog</name>
    <dbReference type="NCBI Taxonomy" id="8355"/>
    <lineage>
        <taxon>Eukaryota</taxon>
        <taxon>Metazoa</taxon>
        <taxon>Chordata</taxon>
        <taxon>Craniata</taxon>
        <taxon>Vertebrata</taxon>
        <taxon>Euteleostomi</taxon>
        <taxon>Amphibia</taxon>
        <taxon>Batrachia</taxon>
        <taxon>Anura</taxon>
        <taxon>Pipoidea</taxon>
        <taxon>Pipidae</taxon>
        <taxon>Xenopodinae</taxon>
        <taxon>Xenopus</taxon>
        <taxon>Xenopus</taxon>
    </lineage>
</organism>
<keyword evidence="7 12" id="KW-1133">Transmembrane helix</keyword>
<evidence type="ECO:0000256" key="1">
    <source>
        <dbReference type="ARBA" id="ARBA00004606"/>
    </source>
</evidence>
<dbReference type="PRINTS" id="PR00722">
    <property type="entry name" value="CHYMOTRYPSIN"/>
</dbReference>